<dbReference type="Gene3D" id="2.60.40.790">
    <property type="match status" value="1"/>
</dbReference>
<accession>A0A918KLQ2</accession>
<dbReference type="InterPro" id="IPR002068">
    <property type="entry name" value="A-crystallin/Hsp20_dom"/>
</dbReference>
<organism evidence="5 6">
    <name type="scientific">Litorimonas cladophorae</name>
    <dbReference type="NCBI Taxonomy" id="1220491"/>
    <lineage>
        <taxon>Bacteria</taxon>
        <taxon>Pseudomonadati</taxon>
        <taxon>Pseudomonadota</taxon>
        <taxon>Alphaproteobacteria</taxon>
        <taxon>Maricaulales</taxon>
        <taxon>Robiginitomaculaceae</taxon>
    </lineage>
</organism>
<dbReference type="EMBL" id="BMYV01000002">
    <property type="protein sequence ID" value="GGX68456.1"/>
    <property type="molecule type" value="Genomic_DNA"/>
</dbReference>
<dbReference type="SUPFAM" id="SSF49764">
    <property type="entry name" value="HSP20-like chaperones"/>
    <property type="match status" value="1"/>
</dbReference>
<gene>
    <name evidence="5" type="ORF">GCM10011309_17790</name>
</gene>
<evidence type="ECO:0000256" key="1">
    <source>
        <dbReference type="ARBA" id="ARBA00023016"/>
    </source>
</evidence>
<dbReference type="InterPro" id="IPR008978">
    <property type="entry name" value="HSP20-like_chaperone"/>
</dbReference>
<dbReference type="PANTHER" id="PTHR47062">
    <property type="match status" value="1"/>
</dbReference>
<comment type="similarity">
    <text evidence="2 3">Belongs to the small heat shock protein (HSP20) family.</text>
</comment>
<reference evidence="5 6" key="1">
    <citation type="journal article" date="2014" name="Int. J. Syst. Evol. Microbiol.">
        <title>Complete genome sequence of Corynebacterium casei LMG S-19264T (=DSM 44701T), isolated from a smear-ripened cheese.</title>
        <authorList>
            <consortium name="US DOE Joint Genome Institute (JGI-PGF)"/>
            <person name="Walter F."/>
            <person name="Albersmeier A."/>
            <person name="Kalinowski J."/>
            <person name="Ruckert C."/>
        </authorList>
    </citation>
    <scope>NUCLEOTIDE SEQUENCE [LARGE SCALE GENOMIC DNA]</scope>
    <source>
        <strain evidence="5 6">KCTC 23968</strain>
    </source>
</reference>
<evidence type="ECO:0000256" key="2">
    <source>
        <dbReference type="PROSITE-ProRule" id="PRU00285"/>
    </source>
</evidence>
<comment type="caution">
    <text evidence="5">The sequence shown here is derived from an EMBL/GenBank/DDBJ whole genome shotgun (WGS) entry which is preliminary data.</text>
</comment>
<keyword evidence="6" id="KW-1185">Reference proteome</keyword>
<evidence type="ECO:0000259" key="4">
    <source>
        <dbReference type="PROSITE" id="PS01031"/>
    </source>
</evidence>
<dbReference type="RefSeq" id="WP_189584537.1">
    <property type="nucleotide sequence ID" value="NZ_BMYV01000002.1"/>
</dbReference>
<dbReference type="PROSITE" id="PS01031">
    <property type="entry name" value="SHSP"/>
    <property type="match status" value="1"/>
</dbReference>
<proteinExistence type="inferred from homology"/>
<keyword evidence="1" id="KW-0346">Stress response</keyword>
<evidence type="ECO:0000256" key="3">
    <source>
        <dbReference type="RuleBase" id="RU003616"/>
    </source>
</evidence>
<dbReference type="AlphaFoldDB" id="A0A918KLQ2"/>
<dbReference type="Proteomes" id="UP000600865">
    <property type="component" value="Unassembled WGS sequence"/>
</dbReference>
<dbReference type="PANTHER" id="PTHR47062:SF1">
    <property type="entry name" value="SMALL HEAT SHOCK PROTEIN IBPA"/>
    <property type="match status" value="1"/>
</dbReference>
<evidence type="ECO:0000313" key="6">
    <source>
        <dbReference type="Proteomes" id="UP000600865"/>
    </source>
</evidence>
<feature type="domain" description="SHSP" evidence="4">
    <location>
        <begin position="31"/>
        <end position="144"/>
    </location>
</feature>
<protein>
    <submittedName>
        <fullName evidence="5">Heat-shock protein IbpA</fullName>
    </submittedName>
</protein>
<dbReference type="InterPro" id="IPR037913">
    <property type="entry name" value="ACD_IbpA/B"/>
</dbReference>
<sequence length="164" mass="17869">MRQYDFSPVYRSLVGFDRMANMIDAAASQAAKSSAGYPPYNVARLSEDKFQIELAVAGFSTDMIDIETHDGVLTVSGNQSPSAENDTVEYLHRGIAERGFERRFQLADHVRVSSAALTNGLLTINLVREVPEALKPQKIAIGTDLIEPDGKLIDAKSGKIKKAA</sequence>
<dbReference type="Pfam" id="PF00011">
    <property type="entry name" value="HSP20"/>
    <property type="match status" value="1"/>
</dbReference>
<evidence type="ECO:0000313" key="5">
    <source>
        <dbReference type="EMBL" id="GGX68456.1"/>
    </source>
</evidence>
<name>A0A918KLQ2_9PROT</name>
<dbReference type="CDD" id="cd06470">
    <property type="entry name" value="ACD_IbpA-B_like"/>
    <property type="match status" value="1"/>
</dbReference>